<gene>
    <name evidence="1" type="ORF">GGR90_002767</name>
</gene>
<sequence>MDEDALARRFGHEMAIRYLVADLYTEICRTKDDPRAYAEKWRNRSIDAVDALLDKGGHPVLSHAALHEVETFWKTVLHAFPAE</sequence>
<comment type="caution">
    <text evidence="1">The sequence shown here is derived from an EMBL/GenBank/DDBJ whole genome shotgun (WGS) entry which is preliminary data.</text>
</comment>
<reference evidence="1 2" key="1">
    <citation type="submission" date="2020-03" db="EMBL/GenBank/DDBJ databases">
        <title>Genomic Encyclopedia of Type Strains, Phase IV (KMG-IV): sequencing the most valuable type-strain genomes for metagenomic binning, comparative biology and taxonomic classification.</title>
        <authorList>
            <person name="Goeker M."/>
        </authorList>
    </citation>
    <scope>NUCLEOTIDE SEQUENCE [LARGE SCALE GENOMIC DNA]</scope>
    <source>
        <strain evidence="1 2">DSM 25229</strain>
    </source>
</reference>
<dbReference type="EMBL" id="JAATIT010000003">
    <property type="protein sequence ID" value="NJB90573.1"/>
    <property type="molecule type" value="Genomic_DNA"/>
</dbReference>
<organism evidence="1 2">
    <name type="scientific">Sphingopyxis italica</name>
    <dbReference type="NCBI Taxonomy" id="1129133"/>
    <lineage>
        <taxon>Bacteria</taxon>
        <taxon>Pseudomonadati</taxon>
        <taxon>Pseudomonadota</taxon>
        <taxon>Alphaproteobacteria</taxon>
        <taxon>Sphingomonadales</taxon>
        <taxon>Sphingomonadaceae</taxon>
        <taxon>Sphingopyxis</taxon>
    </lineage>
</organism>
<keyword evidence="2" id="KW-1185">Reference proteome</keyword>
<dbReference type="RefSeq" id="WP_167922000.1">
    <property type="nucleotide sequence ID" value="NZ_JAATIT010000003.1"/>
</dbReference>
<proteinExistence type="predicted"/>
<dbReference type="AlphaFoldDB" id="A0A7X6BAJ3"/>
<name>A0A7X6BAJ3_9SPHN</name>
<dbReference type="Proteomes" id="UP000535078">
    <property type="component" value="Unassembled WGS sequence"/>
</dbReference>
<accession>A0A7X6BAJ3</accession>
<evidence type="ECO:0000313" key="2">
    <source>
        <dbReference type="Proteomes" id="UP000535078"/>
    </source>
</evidence>
<protein>
    <submittedName>
        <fullName evidence="1">Uncharacterized protein</fullName>
    </submittedName>
</protein>
<evidence type="ECO:0000313" key="1">
    <source>
        <dbReference type="EMBL" id="NJB90573.1"/>
    </source>
</evidence>